<comment type="caution">
    <text evidence="1">The sequence shown here is derived from an EMBL/GenBank/DDBJ whole genome shotgun (WGS) entry which is preliminary data.</text>
</comment>
<evidence type="ECO:0000313" key="2">
    <source>
        <dbReference type="Proteomes" id="UP001159427"/>
    </source>
</evidence>
<organism evidence="1 2">
    <name type="scientific">Porites evermanni</name>
    <dbReference type="NCBI Taxonomy" id="104178"/>
    <lineage>
        <taxon>Eukaryota</taxon>
        <taxon>Metazoa</taxon>
        <taxon>Cnidaria</taxon>
        <taxon>Anthozoa</taxon>
        <taxon>Hexacorallia</taxon>
        <taxon>Scleractinia</taxon>
        <taxon>Fungiina</taxon>
        <taxon>Poritidae</taxon>
        <taxon>Porites</taxon>
    </lineage>
</organism>
<proteinExistence type="predicted"/>
<evidence type="ECO:0000313" key="1">
    <source>
        <dbReference type="EMBL" id="CAH3043037.1"/>
    </source>
</evidence>
<name>A0ABN8N8T2_9CNID</name>
<protein>
    <submittedName>
        <fullName evidence="1">Uncharacterized protein</fullName>
    </submittedName>
</protein>
<accession>A0ABN8N8T2</accession>
<keyword evidence="2" id="KW-1185">Reference proteome</keyword>
<gene>
    <name evidence="1" type="ORF">PEVE_00040539</name>
</gene>
<dbReference type="EMBL" id="CALNXI010000741">
    <property type="protein sequence ID" value="CAH3043037.1"/>
    <property type="molecule type" value="Genomic_DNA"/>
</dbReference>
<reference evidence="1 2" key="1">
    <citation type="submission" date="2022-05" db="EMBL/GenBank/DDBJ databases">
        <authorList>
            <consortium name="Genoscope - CEA"/>
            <person name="William W."/>
        </authorList>
    </citation>
    <scope>NUCLEOTIDE SEQUENCE [LARGE SCALE GENOMIC DNA]</scope>
</reference>
<dbReference type="Proteomes" id="UP001159427">
    <property type="component" value="Unassembled WGS sequence"/>
</dbReference>
<sequence>MHAQESSIAPVSSMIEFLNANGVASFSETATVLVKLILRRVHSLLKKILDPPLVMPATNSLSKRSYSALKRIENYLRSTVT</sequence>